<dbReference type="EMBL" id="FOHQ01000004">
    <property type="protein sequence ID" value="SES91029.1"/>
    <property type="molecule type" value="Genomic_DNA"/>
</dbReference>
<keyword evidence="2" id="KW-1185">Reference proteome</keyword>
<sequence>MTNRNEIMFGYCQEVIEKVSGLLVQSTPALMELAEIGDTEITFHRGNNIAVADKSVYVRVKTPFSCDLLCADTLAMLNVFVDTENFDDNTSLPAYECMRLLLNGILSLLIITPEQRDAQFHLAEYLASPEFQEGGMVKFLPDLSVDFENLVYYEESED</sequence>
<dbReference type="AlphaFoldDB" id="A0A1I0AA52"/>
<name>A0A1I0AA52_9EURY</name>
<protein>
    <submittedName>
        <fullName evidence="1">Uncharacterized protein</fullName>
    </submittedName>
</protein>
<dbReference type="RefSeq" id="WP_091690012.1">
    <property type="nucleotide sequence ID" value="NZ_CAAGSJ010000002.1"/>
</dbReference>
<proteinExistence type="predicted"/>
<accession>A0A1I0AA52</accession>
<dbReference type="STRING" id="1353158.SAMN04488587_1521"/>
<organism evidence="1 2">
    <name type="scientific">Methanococcoides vulcani</name>
    <dbReference type="NCBI Taxonomy" id="1353158"/>
    <lineage>
        <taxon>Archaea</taxon>
        <taxon>Methanobacteriati</taxon>
        <taxon>Methanobacteriota</taxon>
        <taxon>Stenosarchaea group</taxon>
        <taxon>Methanomicrobia</taxon>
        <taxon>Methanosarcinales</taxon>
        <taxon>Methanosarcinaceae</taxon>
        <taxon>Methanococcoides</taxon>
    </lineage>
</organism>
<dbReference type="Proteomes" id="UP000243338">
    <property type="component" value="Unassembled WGS sequence"/>
</dbReference>
<reference evidence="2" key="1">
    <citation type="submission" date="2016-10" db="EMBL/GenBank/DDBJ databases">
        <authorList>
            <person name="Varghese N."/>
            <person name="Submissions S."/>
        </authorList>
    </citation>
    <scope>NUCLEOTIDE SEQUENCE [LARGE SCALE GENOMIC DNA]</scope>
    <source>
        <strain evidence="2">SLH 33</strain>
    </source>
</reference>
<gene>
    <name evidence="1" type="ORF">SAMN04488587_1521</name>
</gene>
<evidence type="ECO:0000313" key="1">
    <source>
        <dbReference type="EMBL" id="SES91029.1"/>
    </source>
</evidence>
<evidence type="ECO:0000313" key="2">
    <source>
        <dbReference type="Proteomes" id="UP000243338"/>
    </source>
</evidence>